<proteinExistence type="predicted"/>
<keyword evidence="2" id="KW-1185">Reference proteome</keyword>
<evidence type="ECO:0000313" key="1">
    <source>
        <dbReference type="EMBL" id="KAJ6759792.1"/>
    </source>
</evidence>
<evidence type="ECO:0000313" key="2">
    <source>
        <dbReference type="Proteomes" id="UP001151532"/>
    </source>
</evidence>
<organism evidence="1 2">
    <name type="scientific">Salix purpurea</name>
    <name type="common">Purple osier willow</name>
    <dbReference type="NCBI Taxonomy" id="77065"/>
    <lineage>
        <taxon>Eukaryota</taxon>
        <taxon>Viridiplantae</taxon>
        <taxon>Streptophyta</taxon>
        <taxon>Embryophyta</taxon>
        <taxon>Tracheophyta</taxon>
        <taxon>Spermatophyta</taxon>
        <taxon>Magnoliopsida</taxon>
        <taxon>eudicotyledons</taxon>
        <taxon>Gunneridae</taxon>
        <taxon>Pentapetalae</taxon>
        <taxon>rosids</taxon>
        <taxon>fabids</taxon>
        <taxon>Malpighiales</taxon>
        <taxon>Salicaceae</taxon>
        <taxon>Saliceae</taxon>
        <taxon>Salix</taxon>
    </lineage>
</organism>
<protein>
    <submittedName>
        <fullName evidence="1">Uncharacterized protein</fullName>
    </submittedName>
</protein>
<gene>
    <name evidence="1" type="ORF">OIU79_024785</name>
</gene>
<sequence length="43" mass="5200">MKKMRLSNKWKKQDGLKDGLPHMKMMILRQSKRDCVIRERGNN</sequence>
<reference evidence="1" key="2">
    <citation type="journal article" date="2023" name="Int. J. Mol. Sci.">
        <title>De Novo Assembly and Annotation of 11 Diverse Shrub Willow (Salix) Genomes Reveals Novel Gene Organization in Sex-Linked Regions.</title>
        <authorList>
            <person name="Hyden B."/>
            <person name="Feng K."/>
            <person name="Yates T.B."/>
            <person name="Jawdy S."/>
            <person name="Cereghino C."/>
            <person name="Smart L.B."/>
            <person name="Muchero W."/>
        </authorList>
    </citation>
    <scope>NUCLEOTIDE SEQUENCE</scope>
    <source>
        <tissue evidence="1">Shoot tip</tissue>
    </source>
</reference>
<reference evidence="1" key="1">
    <citation type="submission" date="2022-11" db="EMBL/GenBank/DDBJ databases">
        <authorList>
            <person name="Hyden B.L."/>
            <person name="Feng K."/>
            <person name="Yates T."/>
            <person name="Jawdy S."/>
            <person name="Smart L.B."/>
            <person name="Muchero W."/>
        </authorList>
    </citation>
    <scope>NUCLEOTIDE SEQUENCE</scope>
    <source>
        <tissue evidence="1">Shoot tip</tissue>
    </source>
</reference>
<dbReference type="EMBL" id="JAPFFK010000006">
    <property type="protein sequence ID" value="KAJ6759792.1"/>
    <property type="molecule type" value="Genomic_DNA"/>
</dbReference>
<comment type="caution">
    <text evidence="1">The sequence shown here is derived from an EMBL/GenBank/DDBJ whole genome shotgun (WGS) entry which is preliminary data.</text>
</comment>
<dbReference type="Proteomes" id="UP001151532">
    <property type="component" value="Chromosome 15Z"/>
</dbReference>
<name>A0A9Q1A6J2_SALPP</name>
<accession>A0A9Q1A6J2</accession>
<dbReference type="AlphaFoldDB" id="A0A9Q1A6J2"/>